<dbReference type="InterPro" id="IPR006558">
    <property type="entry name" value="LamG-like"/>
</dbReference>
<dbReference type="PROSITE" id="PS50231">
    <property type="entry name" value="RICIN_B_LECTIN"/>
    <property type="match status" value="1"/>
</dbReference>
<dbReference type="SUPFAM" id="SSF51445">
    <property type="entry name" value="(Trans)glycosidases"/>
    <property type="match status" value="1"/>
</dbReference>
<dbReference type="CDD" id="cd00063">
    <property type="entry name" value="FN3"/>
    <property type="match status" value="1"/>
</dbReference>
<dbReference type="SUPFAM" id="SSF50370">
    <property type="entry name" value="Ricin B-like lectins"/>
    <property type="match status" value="1"/>
</dbReference>
<keyword evidence="5" id="KW-1185">Reference proteome</keyword>
<dbReference type="Gene3D" id="2.60.120.200">
    <property type="match status" value="1"/>
</dbReference>
<keyword evidence="2" id="KW-1015">Disulfide bond</keyword>
<keyword evidence="1" id="KW-0732">Signal</keyword>
<name>A0ABX2ATT2_9BACT</name>
<gene>
    <name evidence="4" type="ORF">HPS55_06065</name>
</gene>
<dbReference type="Pfam" id="PF13385">
    <property type="entry name" value="Laminin_G_3"/>
    <property type="match status" value="1"/>
</dbReference>
<dbReference type="GeneID" id="82157326"/>
<dbReference type="InterPro" id="IPR013320">
    <property type="entry name" value="ConA-like_dom_sf"/>
</dbReference>
<sequence length="906" mass="99183">MKHLLLATLITIPFPGESRGDIACAQRIPHASMMMRGGTYNATPVPFRTDTDINLCKVPEAPILWGLDTAWDSEDNVTRGTNHIGTGVMRIGRVSFQPSDLVDDNGNLSAAQQTALQSRLNHIRISGVRDVILNCDHEALNSSNYYAKPEEWYKVIKASVKYIRTKGFNVITVSPFNEPDYTPWGEGTKAHFRSIAKKIAEDAELQGIRISAGNTLNCDQALSWYNYMKPYVTEGNTHQLAGGFDTYAAFWQQVRADGNHATADELHNVGEAFIGAHYGMQSGVWWGWDGAARGKYCKASFAGKEIGYAENRSAWTAATVYKCGDGRIDAFVGSSERQATTSAFDFTATDRPVYYDGYGPVYNYTMTIPGGTGYQTGQTNAERLIQINKGEDVPLDNLANGTFVIMNKNSGKCLGFYNGAKGEALNITQMAYSSSSASTHQQWIVEPVSERVGGDYSYFLLRNVRNTAQVMDVKDWSTSAGGEIIGYSGSGGTNEQWFAEYAGEGNWYLRSRHSGLYLEIRNSSTIRNAYLQQAAFTGTPNQQWRFMPVKAQLESDAPTAPKNLRATPLSASVKLEWDANGETDIEAYCVLRSVAGTELTNSDSWDMIGRMIAGTEFVDNSAVAGVQYVYKLKAVDKSRNMSEASATVTAGHGGSRQKTALVAHYVFDESTNDITENVFDAVVEGTHTYNTIENQEKTGCIALGGTAYLMLPPAATHHSDMTVSTWVNVTGTRTWQRIFDFGNSMDQYFFLTPNNGSGMSVVMKNGGEEQRLTTATLQDGWHHVAVTLSPDAVTLYIDGEQAATTADITIRPIDFMPVRCYIGRSQFAADPLLTGSIADLRIYNSALTPADIKNIMDGGEPTAIHSVKDNSASARQDRTYTIGGQAVNNGKHTKGVYIINGKKVIE</sequence>
<evidence type="ECO:0000313" key="5">
    <source>
        <dbReference type="Proteomes" id="UP001193734"/>
    </source>
</evidence>
<dbReference type="EMBL" id="JABKKE010000008">
    <property type="protein sequence ID" value="NPE13894.1"/>
    <property type="molecule type" value="Genomic_DNA"/>
</dbReference>
<proteinExistence type="predicted"/>
<dbReference type="SUPFAM" id="SSF49899">
    <property type="entry name" value="Concanavalin A-like lectins/glucanases"/>
    <property type="match status" value="1"/>
</dbReference>
<dbReference type="Pfam" id="PF14200">
    <property type="entry name" value="RicinB_lectin_2"/>
    <property type="match status" value="2"/>
</dbReference>
<evidence type="ECO:0000256" key="1">
    <source>
        <dbReference type="ARBA" id="ARBA00022729"/>
    </source>
</evidence>
<evidence type="ECO:0000256" key="2">
    <source>
        <dbReference type="ARBA" id="ARBA00023157"/>
    </source>
</evidence>
<dbReference type="InterPro" id="IPR013783">
    <property type="entry name" value="Ig-like_fold"/>
</dbReference>
<reference evidence="4 5" key="1">
    <citation type="submission" date="2020-05" db="EMBL/GenBank/DDBJ databases">
        <title>Distinct polysaccharide utilization as determinants for interspecies competition between intestinal Prevotella spp.</title>
        <authorList>
            <person name="Galvez E.J.C."/>
            <person name="Iljazovic A."/>
            <person name="Strowig T."/>
        </authorList>
    </citation>
    <scope>NUCLEOTIDE SEQUENCE [LARGE SCALE GENOMIC DNA]</scope>
    <source>
        <strain evidence="4 5">PROD</strain>
    </source>
</reference>
<dbReference type="SMART" id="SM00560">
    <property type="entry name" value="LamGL"/>
    <property type="match status" value="1"/>
</dbReference>
<protein>
    <recommendedName>
        <fullName evidence="3">LamG-like jellyroll fold domain-containing protein</fullName>
    </recommendedName>
</protein>
<dbReference type="Gene3D" id="2.80.10.50">
    <property type="match status" value="2"/>
</dbReference>
<dbReference type="SUPFAM" id="SSF49265">
    <property type="entry name" value="Fibronectin type III"/>
    <property type="match status" value="1"/>
</dbReference>
<dbReference type="InterPro" id="IPR003961">
    <property type="entry name" value="FN3_dom"/>
</dbReference>
<dbReference type="InterPro" id="IPR035992">
    <property type="entry name" value="Ricin_B-like_lectins"/>
</dbReference>
<dbReference type="Gene3D" id="2.60.40.10">
    <property type="entry name" value="Immunoglobulins"/>
    <property type="match status" value="1"/>
</dbReference>
<evidence type="ECO:0000313" key="4">
    <source>
        <dbReference type="EMBL" id="NPE13894.1"/>
    </source>
</evidence>
<dbReference type="CDD" id="cd00161">
    <property type="entry name" value="beta-trefoil_Ricin-like"/>
    <property type="match status" value="1"/>
</dbReference>
<accession>A0ABX2ATT2</accession>
<dbReference type="RefSeq" id="WP_172174755.1">
    <property type="nucleotide sequence ID" value="NZ_CASGIA010000005.1"/>
</dbReference>
<dbReference type="InterPro" id="IPR000772">
    <property type="entry name" value="Ricin_B_lectin"/>
</dbReference>
<comment type="caution">
    <text evidence="4">The sequence shown here is derived from an EMBL/GenBank/DDBJ whole genome shotgun (WGS) entry which is preliminary data.</text>
</comment>
<feature type="domain" description="LamG-like jellyroll fold" evidence="3">
    <location>
        <begin position="719"/>
        <end position="850"/>
    </location>
</feature>
<dbReference type="Proteomes" id="UP001193734">
    <property type="component" value="Unassembled WGS sequence"/>
</dbReference>
<organism evidence="4 5">
    <name type="scientific">Xylanibacter rodentium</name>
    <dbReference type="NCBI Taxonomy" id="2736289"/>
    <lineage>
        <taxon>Bacteria</taxon>
        <taxon>Pseudomonadati</taxon>
        <taxon>Bacteroidota</taxon>
        <taxon>Bacteroidia</taxon>
        <taxon>Bacteroidales</taxon>
        <taxon>Prevotellaceae</taxon>
        <taxon>Xylanibacter</taxon>
    </lineage>
</organism>
<dbReference type="InterPro" id="IPR036116">
    <property type="entry name" value="FN3_sf"/>
</dbReference>
<dbReference type="InterPro" id="IPR017853">
    <property type="entry name" value="GH"/>
</dbReference>
<evidence type="ECO:0000259" key="3">
    <source>
        <dbReference type="SMART" id="SM00560"/>
    </source>
</evidence>